<dbReference type="GO" id="GO:0008360">
    <property type="term" value="P:regulation of cell shape"/>
    <property type="evidence" value="ECO:0007669"/>
    <property type="project" value="UniProtKB-UniRule"/>
</dbReference>
<dbReference type="PANTHER" id="PTHR30135">
    <property type="entry name" value="UNCHARACTERIZED PROTEIN YVCK-RELATED"/>
    <property type="match status" value="1"/>
</dbReference>
<comment type="subcellular location">
    <subcellularLocation>
        <location evidence="2">Cytoplasm</location>
    </subcellularLocation>
</comment>
<dbReference type="Proteomes" id="UP000244016">
    <property type="component" value="Unassembled WGS sequence"/>
</dbReference>
<evidence type="ECO:0000313" key="4">
    <source>
        <dbReference type="Proteomes" id="UP000244016"/>
    </source>
</evidence>
<keyword evidence="3" id="KW-0808">Transferase</keyword>
<evidence type="ECO:0000256" key="2">
    <source>
        <dbReference type="HAMAP-Rule" id="MF_00973"/>
    </source>
</evidence>
<keyword evidence="1 2" id="KW-0963">Cytoplasm</keyword>
<evidence type="ECO:0000256" key="1">
    <source>
        <dbReference type="ARBA" id="ARBA00022490"/>
    </source>
</evidence>
<dbReference type="Pfam" id="PF01933">
    <property type="entry name" value="CofD"/>
    <property type="match status" value="1"/>
</dbReference>
<dbReference type="GO" id="GO:0043743">
    <property type="term" value="F:LPPG:FO 2-phospho-L-lactate transferase activity"/>
    <property type="evidence" value="ECO:0007669"/>
    <property type="project" value="InterPro"/>
</dbReference>
<dbReference type="NCBIfam" id="TIGR01826">
    <property type="entry name" value="CofD_related"/>
    <property type="match status" value="1"/>
</dbReference>
<gene>
    <name evidence="3" type="ORF">BLITH_1454</name>
</gene>
<dbReference type="SUPFAM" id="SSF142338">
    <property type="entry name" value="CofD-like"/>
    <property type="match status" value="1"/>
</dbReference>
<dbReference type="EMBL" id="PEBW01000009">
    <property type="protein sequence ID" value="PTQ50915.1"/>
    <property type="molecule type" value="Genomic_DNA"/>
</dbReference>
<comment type="similarity">
    <text evidence="2">Belongs to the gluconeogenesis factor family.</text>
</comment>
<accession>A0A2T5G413</accession>
<dbReference type="InterPro" id="IPR038136">
    <property type="entry name" value="CofD-like_dom_sf"/>
</dbReference>
<dbReference type="InterPro" id="IPR002882">
    <property type="entry name" value="CofD"/>
</dbReference>
<comment type="function">
    <text evidence="2">Required for morphogenesis under gluconeogenic growth conditions.</text>
</comment>
<dbReference type="PANTHER" id="PTHR30135:SF3">
    <property type="entry name" value="GLUCONEOGENESIS FACTOR-RELATED"/>
    <property type="match status" value="1"/>
</dbReference>
<dbReference type="AlphaFoldDB" id="A0A2T5G413"/>
<sequence length="320" mass="33984">MRTFRVVAMGGGSGLSQLLRGLKRGPFEITAIVTVADDGGSTGRLREELGIPAPGDVRNVLTALAEAEAPLDRLMAYRFHTDGALNGHSVGNLLLAALTEIYGDFSRAVFELSRILRVRGKVLPAANANVNLAAEFEDGTVVVGESRIPEVGKRIRRVFLLPEAPPALPEAVDAILQAELVLLGPGSLFTSLIPNLLVPALRDALCRTRAPKVYVVNLMTQPGETDGLGVVGHLRAVEAHVGGRCFDAVLVHTGEVPPEVAARYAAGGQFPVRDDGEVLEREGYLVIRGDFAQMGDTYYRHDGEKVGEALLGLLGEPVGG</sequence>
<organism evidence="3 4">
    <name type="scientific">Brockia lithotrophica</name>
    <dbReference type="NCBI Taxonomy" id="933949"/>
    <lineage>
        <taxon>Bacteria</taxon>
        <taxon>Bacillati</taxon>
        <taxon>Bacillota</taxon>
        <taxon>Bacilli</taxon>
        <taxon>Bacillales</taxon>
        <taxon>Bacillales Family X. Incertae Sedis</taxon>
        <taxon>Brockia</taxon>
    </lineage>
</organism>
<dbReference type="CDD" id="cd07187">
    <property type="entry name" value="YvcK_like"/>
    <property type="match status" value="1"/>
</dbReference>
<name>A0A2T5G413_9BACL</name>
<protein>
    <recommendedName>
        <fullName evidence="2">Gluconeogenesis factor</fullName>
    </recommendedName>
</protein>
<dbReference type="InterPro" id="IPR010119">
    <property type="entry name" value="Gluconeogen_factor"/>
</dbReference>
<comment type="caution">
    <text evidence="3">The sequence shown here is derived from an EMBL/GenBank/DDBJ whole genome shotgun (WGS) entry which is preliminary data.</text>
</comment>
<evidence type="ECO:0000313" key="3">
    <source>
        <dbReference type="EMBL" id="PTQ50915.1"/>
    </source>
</evidence>
<dbReference type="GO" id="GO:0005737">
    <property type="term" value="C:cytoplasm"/>
    <property type="evidence" value="ECO:0007669"/>
    <property type="project" value="UniProtKB-SubCell"/>
</dbReference>
<dbReference type="HAMAP" id="MF_00973">
    <property type="entry name" value="Gluconeogen_factor"/>
    <property type="match status" value="1"/>
</dbReference>
<reference evidence="3 4" key="1">
    <citation type="submission" date="2017-08" db="EMBL/GenBank/DDBJ databases">
        <title>Burning lignite coal seam in the remote Altai Mountains harbors a hydrogen-driven thermophilic microbial community.</title>
        <authorList>
            <person name="Kadnikov V.V."/>
            <person name="Mardanov A.V."/>
            <person name="Ivasenko D."/>
            <person name="Beletsky A.V."/>
            <person name="Karnachuk O.V."/>
            <person name="Ravin N.V."/>
        </authorList>
    </citation>
    <scope>NUCLEOTIDE SEQUENCE [LARGE SCALE GENOMIC DNA]</scope>
    <source>
        <strain evidence="3">AL31</strain>
    </source>
</reference>
<dbReference type="Gene3D" id="3.40.50.10680">
    <property type="entry name" value="CofD-like domains"/>
    <property type="match status" value="1"/>
</dbReference>
<proteinExistence type="inferred from homology"/>